<dbReference type="AlphaFoldDB" id="A0A7S0ZGK4"/>
<sequence>MEKAGDVYFGGNVELHNQRMARFCFPASQVKVADVTISPKTETDIHEDVIVSPAEPTILNDDTHVVQFTGANMERYNLRMQHLCARQNGMMHPADAPAATAYMGANVSRYNNRMQRFCVP</sequence>
<evidence type="ECO:0000313" key="1">
    <source>
        <dbReference type="EMBL" id="CAD8820959.1"/>
    </source>
</evidence>
<reference evidence="1" key="1">
    <citation type="submission" date="2021-01" db="EMBL/GenBank/DDBJ databases">
        <authorList>
            <person name="Corre E."/>
            <person name="Pelletier E."/>
            <person name="Niang G."/>
            <person name="Scheremetjew M."/>
            <person name="Finn R."/>
            <person name="Kale V."/>
            <person name="Holt S."/>
            <person name="Cochrane G."/>
            <person name="Meng A."/>
            <person name="Brown T."/>
            <person name="Cohen L."/>
        </authorList>
    </citation>
    <scope>NUCLEOTIDE SEQUENCE</scope>
    <source>
        <strain evidence="1">CCMP3278</strain>
    </source>
</reference>
<name>A0A7S0ZGK4_9RHOD</name>
<organism evidence="1">
    <name type="scientific">Timspurckia oligopyrenoides</name>
    <dbReference type="NCBI Taxonomy" id="708627"/>
    <lineage>
        <taxon>Eukaryota</taxon>
        <taxon>Rhodophyta</taxon>
        <taxon>Bangiophyceae</taxon>
        <taxon>Porphyridiales</taxon>
        <taxon>Porphyridiaceae</taxon>
        <taxon>Timspurckia</taxon>
    </lineage>
</organism>
<protein>
    <submittedName>
        <fullName evidence="1">Uncharacterized protein</fullName>
    </submittedName>
</protein>
<dbReference type="EMBL" id="HBFP01007448">
    <property type="protein sequence ID" value="CAD8820959.1"/>
    <property type="molecule type" value="Transcribed_RNA"/>
</dbReference>
<gene>
    <name evidence="1" type="ORF">TOLI1172_LOCUS5354</name>
</gene>
<accession>A0A7S0ZGK4</accession>
<proteinExistence type="predicted"/>